<organism evidence="1 2">
    <name type="scientific">Popillia japonica</name>
    <name type="common">Japanese beetle</name>
    <dbReference type="NCBI Taxonomy" id="7064"/>
    <lineage>
        <taxon>Eukaryota</taxon>
        <taxon>Metazoa</taxon>
        <taxon>Ecdysozoa</taxon>
        <taxon>Arthropoda</taxon>
        <taxon>Hexapoda</taxon>
        <taxon>Insecta</taxon>
        <taxon>Pterygota</taxon>
        <taxon>Neoptera</taxon>
        <taxon>Endopterygota</taxon>
        <taxon>Coleoptera</taxon>
        <taxon>Polyphaga</taxon>
        <taxon>Scarabaeiformia</taxon>
        <taxon>Scarabaeidae</taxon>
        <taxon>Rutelinae</taxon>
        <taxon>Popillia</taxon>
    </lineage>
</organism>
<keyword evidence="2" id="KW-1185">Reference proteome</keyword>
<protein>
    <submittedName>
        <fullName evidence="1">Uncharacterized protein</fullName>
    </submittedName>
</protein>
<dbReference type="Proteomes" id="UP001458880">
    <property type="component" value="Unassembled WGS sequence"/>
</dbReference>
<accession>A0AAW1IYL7</accession>
<comment type="caution">
    <text evidence="1">The sequence shown here is derived from an EMBL/GenBank/DDBJ whole genome shotgun (WGS) entry which is preliminary data.</text>
</comment>
<evidence type="ECO:0000313" key="2">
    <source>
        <dbReference type="Proteomes" id="UP001458880"/>
    </source>
</evidence>
<evidence type="ECO:0000313" key="1">
    <source>
        <dbReference type="EMBL" id="KAK9695331.1"/>
    </source>
</evidence>
<dbReference type="AlphaFoldDB" id="A0AAW1IYL7"/>
<proteinExistence type="predicted"/>
<dbReference type="EMBL" id="JASPKY010000485">
    <property type="protein sequence ID" value="KAK9695331.1"/>
    <property type="molecule type" value="Genomic_DNA"/>
</dbReference>
<sequence>MVYPFISETLQKPLNNVTRLHLGNCDRLLQGAGGNHSKLQTDNDDVSADTRMENLKIVRSFPRCTVEQIPPENLYSESGITRQQ</sequence>
<name>A0AAW1IYL7_POPJA</name>
<reference evidence="1 2" key="1">
    <citation type="journal article" date="2024" name="BMC Genomics">
        <title>De novo assembly and annotation of Popillia japonica's genome with initial clues to its potential as an invasive pest.</title>
        <authorList>
            <person name="Cucini C."/>
            <person name="Boschi S."/>
            <person name="Funari R."/>
            <person name="Cardaioli E."/>
            <person name="Iannotti N."/>
            <person name="Marturano G."/>
            <person name="Paoli F."/>
            <person name="Bruttini M."/>
            <person name="Carapelli A."/>
            <person name="Frati F."/>
            <person name="Nardi F."/>
        </authorList>
    </citation>
    <scope>NUCLEOTIDE SEQUENCE [LARGE SCALE GENOMIC DNA]</scope>
    <source>
        <strain evidence="1">DMR45628</strain>
    </source>
</reference>
<gene>
    <name evidence="1" type="ORF">QE152_g32637</name>
</gene>